<dbReference type="InterPro" id="IPR001737">
    <property type="entry name" value="KsgA/Erm"/>
</dbReference>
<evidence type="ECO:0000256" key="2">
    <source>
        <dbReference type="ARBA" id="ARBA00013836"/>
    </source>
</evidence>
<accession>A0A9P4PK51</accession>
<name>A0A9P4PK51_9PLEO</name>
<dbReference type="GO" id="GO:0032259">
    <property type="term" value="P:methylation"/>
    <property type="evidence" value="ECO:0007669"/>
    <property type="project" value="UniProtKB-KW"/>
</dbReference>
<proteinExistence type="predicted"/>
<dbReference type="GO" id="GO:0003723">
    <property type="term" value="F:RNA binding"/>
    <property type="evidence" value="ECO:0007669"/>
    <property type="project" value="UniProtKB-KW"/>
</dbReference>
<dbReference type="Gene3D" id="1.10.8.100">
    <property type="entry name" value="Ribosomal RNA adenine dimethylase-like, domain 2"/>
    <property type="match status" value="1"/>
</dbReference>
<keyword evidence="6" id="KW-0694">RNA-binding</keyword>
<dbReference type="GO" id="GO:0006391">
    <property type="term" value="P:transcription initiation at mitochondrial promoter"/>
    <property type="evidence" value="ECO:0007669"/>
    <property type="project" value="TreeGrafter"/>
</dbReference>
<evidence type="ECO:0000256" key="6">
    <source>
        <dbReference type="ARBA" id="ARBA00022884"/>
    </source>
</evidence>
<dbReference type="SUPFAM" id="SSF53335">
    <property type="entry name" value="S-adenosyl-L-methionine-dependent methyltransferases"/>
    <property type="match status" value="1"/>
</dbReference>
<keyword evidence="5" id="KW-0949">S-adenosyl-L-methionine</keyword>
<dbReference type="GO" id="GO:0005759">
    <property type="term" value="C:mitochondrial matrix"/>
    <property type="evidence" value="ECO:0007669"/>
    <property type="project" value="TreeGrafter"/>
</dbReference>
<comment type="subcellular location">
    <subcellularLocation>
        <location evidence="1">Mitochondrion</location>
    </subcellularLocation>
</comment>
<dbReference type="GO" id="GO:0008168">
    <property type="term" value="F:methyltransferase activity"/>
    <property type="evidence" value="ECO:0007669"/>
    <property type="project" value="UniProtKB-KW"/>
</dbReference>
<dbReference type="Proteomes" id="UP000799764">
    <property type="component" value="Unassembled WGS sequence"/>
</dbReference>
<dbReference type="InterPro" id="IPR029063">
    <property type="entry name" value="SAM-dependent_MTases_sf"/>
</dbReference>
<evidence type="ECO:0000256" key="1">
    <source>
        <dbReference type="ARBA" id="ARBA00004173"/>
    </source>
</evidence>
<protein>
    <recommendedName>
        <fullName evidence="2">Mitochondrial transcription factor 1</fullName>
    </recommendedName>
</protein>
<dbReference type="GO" id="GO:0034246">
    <property type="term" value="F:mitochondrial transcription factor activity"/>
    <property type="evidence" value="ECO:0007669"/>
    <property type="project" value="TreeGrafter"/>
</dbReference>
<dbReference type="PANTHER" id="PTHR11727">
    <property type="entry name" value="DIMETHYLADENOSINE TRANSFERASE"/>
    <property type="match status" value="1"/>
</dbReference>
<comment type="function">
    <text evidence="7">Mitochondrial transcription factor that confers selective promoter recognition on the core subunit of the yeast mitochondrial RNA polymerase. Interacts with DNA in a non-specific manner.</text>
</comment>
<comment type="caution">
    <text evidence="8">The sequence shown here is derived from an EMBL/GenBank/DDBJ whole genome shotgun (WGS) entry which is preliminary data.</text>
</comment>
<evidence type="ECO:0000256" key="7">
    <source>
        <dbReference type="ARBA" id="ARBA00024915"/>
    </source>
</evidence>
<evidence type="ECO:0000313" key="8">
    <source>
        <dbReference type="EMBL" id="KAF2444404.1"/>
    </source>
</evidence>
<keyword evidence="3 8" id="KW-0489">Methyltransferase</keyword>
<dbReference type="PANTHER" id="PTHR11727:SF17">
    <property type="entry name" value="DIMETHYLADENOSINE TRANSFERASE 1, MITOCHONDRIAL"/>
    <property type="match status" value="1"/>
</dbReference>
<dbReference type="GO" id="GO:0034245">
    <property type="term" value="C:mitochondrial DNA-directed RNA polymerase complex"/>
    <property type="evidence" value="ECO:0007669"/>
    <property type="project" value="TreeGrafter"/>
</dbReference>
<dbReference type="AlphaFoldDB" id="A0A9P4PK51"/>
<keyword evidence="4" id="KW-0808">Transferase</keyword>
<keyword evidence="9" id="KW-1185">Reference proteome</keyword>
<dbReference type="InterPro" id="IPR023165">
    <property type="entry name" value="rRNA_Ade_diMease-like_C"/>
</dbReference>
<organism evidence="8 9">
    <name type="scientific">Karstenula rhodostoma CBS 690.94</name>
    <dbReference type="NCBI Taxonomy" id="1392251"/>
    <lineage>
        <taxon>Eukaryota</taxon>
        <taxon>Fungi</taxon>
        <taxon>Dikarya</taxon>
        <taxon>Ascomycota</taxon>
        <taxon>Pezizomycotina</taxon>
        <taxon>Dothideomycetes</taxon>
        <taxon>Pleosporomycetidae</taxon>
        <taxon>Pleosporales</taxon>
        <taxon>Massarineae</taxon>
        <taxon>Didymosphaeriaceae</taxon>
        <taxon>Karstenula</taxon>
    </lineage>
</organism>
<evidence type="ECO:0000256" key="5">
    <source>
        <dbReference type="ARBA" id="ARBA00022691"/>
    </source>
</evidence>
<evidence type="ECO:0000313" key="9">
    <source>
        <dbReference type="Proteomes" id="UP000799764"/>
    </source>
</evidence>
<gene>
    <name evidence="8" type="ORF">P171DRAFT_414409</name>
</gene>
<reference evidence="8" key="1">
    <citation type="journal article" date="2020" name="Stud. Mycol.">
        <title>101 Dothideomycetes genomes: a test case for predicting lifestyles and emergence of pathogens.</title>
        <authorList>
            <person name="Haridas S."/>
            <person name="Albert R."/>
            <person name="Binder M."/>
            <person name="Bloem J."/>
            <person name="Labutti K."/>
            <person name="Salamov A."/>
            <person name="Andreopoulos B."/>
            <person name="Baker S."/>
            <person name="Barry K."/>
            <person name="Bills G."/>
            <person name="Bluhm B."/>
            <person name="Cannon C."/>
            <person name="Castanera R."/>
            <person name="Culley D."/>
            <person name="Daum C."/>
            <person name="Ezra D."/>
            <person name="Gonzalez J."/>
            <person name="Henrissat B."/>
            <person name="Kuo A."/>
            <person name="Liang C."/>
            <person name="Lipzen A."/>
            <person name="Lutzoni F."/>
            <person name="Magnuson J."/>
            <person name="Mondo S."/>
            <person name="Nolan M."/>
            <person name="Ohm R."/>
            <person name="Pangilinan J."/>
            <person name="Park H.-J."/>
            <person name="Ramirez L."/>
            <person name="Alfaro M."/>
            <person name="Sun H."/>
            <person name="Tritt A."/>
            <person name="Yoshinaga Y."/>
            <person name="Zwiers L.-H."/>
            <person name="Turgeon B."/>
            <person name="Goodwin S."/>
            <person name="Spatafora J."/>
            <person name="Crous P."/>
            <person name="Grigoriev I."/>
        </authorList>
    </citation>
    <scope>NUCLEOTIDE SEQUENCE</scope>
    <source>
        <strain evidence="8">CBS 690.94</strain>
    </source>
</reference>
<dbReference type="EMBL" id="MU001501">
    <property type="protein sequence ID" value="KAF2444404.1"/>
    <property type="molecule type" value="Genomic_DNA"/>
</dbReference>
<sequence length="644" mass="73975">MLGSLTRSRPQLVFRVPCRAPLSIPHSRHVSDGGPAKVRRRSRASYWKDHPRLAYTDKYPLSRELAELGPRGDPLQSTNTTARLRTQIVSPELCDDVLKYIGPSLEKYRGCDIIDLHPGACLWSQKLHEFLQPRTHVLFEPAPDMWSTYQRPLLDKPGSKYRLFQGNMKDKETFGELFDSILPHQKPVEPPSSGAPKPNENLLVTGSIMWDPNASGMGFDSLGKQLLYLFAECSWKNARFHKYGPVRSLLWMTEGDFRGAVPRSHYMYSKFSFVMNYLAKTVQVVTPDHVPKGPAHSTIGRLPQYEIQSVIRAMQRGQENGIELPQHRRDCVHEIAEEVVQRNIEQGKAADARLSQPEIMEYFEKRLREGKTSVGVDYGRDIDIITQDQYLDEHPELRWTTDQAGNPKRTPQGVKLNFRYAQLRSLRKFRIQAEEIADEFEAMFDRECEVLAMEDGPEKEEAKKWLEAKDEELQAALEHIHSPKRTAVVSSANDRITLKSPVPRLQWDTRPYEPLVMQPDEFWPKQRACLIDMEPYPGKDFRLEWFLDFAYALFQSANNSVTKALDSMQSGASSLCDEVPSLRDPARGGRLNLDHMKVNMLTNEMIEDLFLAYNAWPFKDSSANHSKYFQLKQRGHTAKDVISR</sequence>
<evidence type="ECO:0000256" key="4">
    <source>
        <dbReference type="ARBA" id="ARBA00022679"/>
    </source>
</evidence>
<dbReference type="OrthoDB" id="16079at2759"/>
<evidence type="ECO:0000256" key="3">
    <source>
        <dbReference type="ARBA" id="ARBA00022603"/>
    </source>
</evidence>
<dbReference type="Gene3D" id="3.40.50.150">
    <property type="entry name" value="Vaccinia Virus protein VP39"/>
    <property type="match status" value="1"/>
</dbReference>